<gene>
    <name evidence="3" type="ORF">NEZAVI_LOCUS1059</name>
</gene>
<evidence type="ECO:0000313" key="4">
    <source>
        <dbReference type="Proteomes" id="UP001152798"/>
    </source>
</evidence>
<feature type="transmembrane region" description="Helical" evidence="2">
    <location>
        <begin position="117"/>
        <end position="138"/>
    </location>
</feature>
<dbReference type="PROSITE" id="PS51257">
    <property type="entry name" value="PROKAR_LIPOPROTEIN"/>
    <property type="match status" value="1"/>
</dbReference>
<dbReference type="EMBL" id="OV725077">
    <property type="protein sequence ID" value="CAH1389717.1"/>
    <property type="molecule type" value="Genomic_DNA"/>
</dbReference>
<feature type="transmembrane region" description="Helical" evidence="2">
    <location>
        <begin position="80"/>
        <end position="105"/>
    </location>
</feature>
<evidence type="ECO:0000313" key="3">
    <source>
        <dbReference type="EMBL" id="CAH1389717.1"/>
    </source>
</evidence>
<keyword evidence="2" id="KW-0472">Membrane</keyword>
<name>A0A9P0H266_NEZVI</name>
<accession>A0A9P0H266</accession>
<dbReference type="Proteomes" id="UP001152798">
    <property type="component" value="Chromosome 1"/>
</dbReference>
<dbReference type="AlphaFoldDB" id="A0A9P0H266"/>
<feature type="transmembrane region" description="Helical" evidence="2">
    <location>
        <begin position="173"/>
        <end position="193"/>
    </location>
</feature>
<sequence length="348" mass="39462">MGSLRSVATMAAVSFLIQGALWVVLSILAILTYSCYFEPKEEMSQNPSFTAMAKYYFSDSQCWSSLPDRKVAGITSSRDLILLVSFEFTFNFLLTIVSLILLFVIPRGSTISFLGWLYSFLFLGFAVSVTDIVAMSTFSADKNTLDGTPTSTLVSLTNMLLLVSVIASRGVVYWVLNISILFYIFMSATMRLFKACRKLDEDRSKMNGNLNAAYEEDERGLPAHTAVSRWPGVGRSLWRNYKFNHREPARDHWSQESTRRDRAAFGAREELKQRPSFRDAFSYTEPRRSREWDGDPRGSPGPSRPQPKPQGDRRGSGPTRPNSLQEAILTIKPLRQVRPKIPDMQNRY</sequence>
<organism evidence="3 4">
    <name type="scientific">Nezara viridula</name>
    <name type="common">Southern green stink bug</name>
    <name type="synonym">Cimex viridulus</name>
    <dbReference type="NCBI Taxonomy" id="85310"/>
    <lineage>
        <taxon>Eukaryota</taxon>
        <taxon>Metazoa</taxon>
        <taxon>Ecdysozoa</taxon>
        <taxon>Arthropoda</taxon>
        <taxon>Hexapoda</taxon>
        <taxon>Insecta</taxon>
        <taxon>Pterygota</taxon>
        <taxon>Neoptera</taxon>
        <taxon>Paraneoptera</taxon>
        <taxon>Hemiptera</taxon>
        <taxon>Heteroptera</taxon>
        <taxon>Panheteroptera</taxon>
        <taxon>Pentatomomorpha</taxon>
        <taxon>Pentatomoidea</taxon>
        <taxon>Pentatomidae</taxon>
        <taxon>Pentatominae</taxon>
        <taxon>Nezara</taxon>
    </lineage>
</organism>
<proteinExistence type="predicted"/>
<keyword evidence="4" id="KW-1185">Reference proteome</keyword>
<dbReference type="OrthoDB" id="6605592at2759"/>
<feature type="region of interest" description="Disordered" evidence="1">
    <location>
        <begin position="276"/>
        <end position="348"/>
    </location>
</feature>
<evidence type="ECO:0000256" key="1">
    <source>
        <dbReference type="SAM" id="MobiDB-lite"/>
    </source>
</evidence>
<protein>
    <submittedName>
        <fullName evidence="3">Uncharacterized protein</fullName>
    </submittedName>
</protein>
<feature type="transmembrane region" description="Helical" evidence="2">
    <location>
        <begin position="12"/>
        <end position="36"/>
    </location>
</feature>
<reference evidence="3" key="1">
    <citation type="submission" date="2022-01" db="EMBL/GenBank/DDBJ databases">
        <authorList>
            <person name="King R."/>
        </authorList>
    </citation>
    <scope>NUCLEOTIDE SEQUENCE</scope>
</reference>
<feature type="compositionally biased region" description="Basic and acidic residues" evidence="1">
    <location>
        <begin position="285"/>
        <end position="296"/>
    </location>
</feature>
<keyword evidence="2" id="KW-1133">Transmembrane helix</keyword>
<keyword evidence="2" id="KW-0812">Transmembrane</keyword>
<evidence type="ECO:0000256" key="2">
    <source>
        <dbReference type="SAM" id="Phobius"/>
    </source>
</evidence>